<accession>A0ABN9XMM5</accession>
<keyword evidence="3" id="KW-1185">Reference proteome</keyword>
<gene>
    <name evidence="2" type="ORF">PCOR1329_LOCUS78215</name>
</gene>
<reference evidence="2" key="1">
    <citation type="submission" date="2023-10" db="EMBL/GenBank/DDBJ databases">
        <authorList>
            <person name="Chen Y."/>
            <person name="Shah S."/>
            <person name="Dougan E. K."/>
            <person name="Thang M."/>
            <person name="Chan C."/>
        </authorList>
    </citation>
    <scope>NUCLEOTIDE SEQUENCE [LARGE SCALE GENOMIC DNA]</scope>
</reference>
<evidence type="ECO:0000313" key="2">
    <source>
        <dbReference type="EMBL" id="CAK0901148.1"/>
    </source>
</evidence>
<evidence type="ECO:0000313" key="3">
    <source>
        <dbReference type="Proteomes" id="UP001189429"/>
    </source>
</evidence>
<feature type="region of interest" description="Disordered" evidence="1">
    <location>
        <begin position="1"/>
        <end position="24"/>
    </location>
</feature>
<name>A0ABN9XMM5_9DINO</name>
<organism evidence="2 3">
    <name type="scientific">Prorocentrum cordatum</name>
    <dbReference type="NCBI Taxonomy" id="2364126"/>
    <lineage>
        <taxon>Eukaryota</taxon>
        <taxon>Sar</taxon>
        <taxon>Alveolata</taxon>
        <taxon>Dinophyceae</taxon>
        <taxon>Prorocentrales</taxon>
        <taxon>Prorocentraceae</taxon>
        <taxon>Prorocentrum</taxon>
    </lineage>
</organism>
<evidence type="ECO:0000256" key="1">
    <source>
        <dbReference type="SAM" id="MobiDB-lite"/>
    </source>
</evidence>
<dbReference type="Proteomes" id="UP001189429">
    <property type="component" value="Unassembled WGS sequence"/>
</dbReference>
<feature type="non-terminal residue" evidence="2">
    <location>
        <position position="1"/>
    </location>
</feature>
<comment type="caution">
    <text evidence="2">The sequence shown here is derived from an EMBL/GenBank/DDBJ whole genome shotgun (WGS) entry which is preliminary data.</text>
</comment>
<protein>
    <submittedName>
        <fullName evidence="2">Uncharacterized protein</fullName>
    </submittedName>
</protein>
<dbReference type="EMBL" id="CAUYUJ010020891">
    <property type="protein sequence ID" value="CAK0901148.1"/>
    <property type="molecule type" value="Genomic_DNA"/>
</dbReference>
<proteinExistence type="predicted"/>
<sequence length="625" mass="68280">EVGEMMKLSAKTTTKASDESRERVHWKPHRLIKRDMYLEGIQDPKEQQIEFRRRVMSRQYSVRPCPRSEGGFLIAEFQVFFEDNVLSKSTEASVEKESSSTMTADQLEAALQAMTSNVSSSLADVQQAQRSSCSMGDPADHVAVPEEFVENLVNTSADGSFRLSASLGEFMNAQTERADKVRAASRLELMEDIDAKNAARDQKTAKVNPVTLRLNATKLVNKTESALTSALDCQVSEGISVLEYMRSKLSIEDLSDEPWAPFQTKLVALKDASDAEATRIKDKLAVLSSSIEEGKWDQSMTKVKEELKCICMEARAETSHQTPTKKMLAECRQLLAKTSSGGTAKKRKAGASPAVNIGEESADYRLALNIVKATVKSAPKVSGSSLSNLDFGHSLLVDVSASSKKLLTDSGFKVLLKWMKDKSQAWGDEPTPVYGAVTQPTVLATLRQIVASPIVFKSPCVPISPKDQALHKAVYGVQVFVTPGGHCQAGPPAYGVSEVRLLTVGEELFVGVRAKKEDSLAEQVQWLKSQTGAALLSIADFAFVIPEGHLAILPCSFIYLIHRPVVCQGLRWGFSGGWPSELAATQMVVASVMEARAALRGTAYEQWWEKLNDLVAQEKATTPIA</sequence>